<name>A0A381ZFZ9_9ZZZZ</name>
<dbReference type="AlphaFoldDB" id="A0A381ZFZ9"/>
<sequence>MSVIRRINKKQNLIDIPAFIIEDGIDTKYFQIFGLPEEIPTGKSSFIVGGSPFLKSEVKLKLEILDSNSEVIYTEPVFGYRDGVNRRVSIEVYDASQAGEAVITLLGEIDPNKSDVFIPPEWRGVYNVKYTRRVSINPTLLNTQPILFHKQPFVYINPLTNAYKEYIQQPEETRMLTSALVTDVNVGTSAQTTDVVTQEQSYPEEEQSNKAFDFMSLYNTTSFRQSSFSNFRMPFKFQLFSPASGDSDLKVSSGSLDDGMIGKKVIINNPQVDTTSPNLPTNYTVPSQYSSSIIDITNDSTLNLAKAFYVTGEDGSTKYPVNLSSEQEFTCSFTPVPTEQDSVINYFDLADISLSKLRTFSGDVKYVRVYAISQGSQTEQQFDLLGEFPLESQELLFDYNNIKSGRTGFFYNQTKINSYWKAFGGSRATTASGSGEPADSIQLAQTGSLIRYAMDISGSNAGLNQEIMVQTSHSFSLSKSVPYELSFKAYGSRAPKTISGGDKVGKARVDFFISGSNFNPNHNFGGTYGKKILSIDFDD</sequence>
<accession>A0A381ZFZ9</accession>
<protein>
    <submittedName>
        <fullName evidence="1">Uncharacterized protein</fullName>
    </submittedName>
</protein>
<evidence type="ECO:0000313" key="1">
    <source>
        <dbReference type="EMBL" id="SVA88238.1"/>
    </source>
</evidence>
<proteinExistence type="predicted"/>
<feature type="non-terminal residue" evidence="1">
    <location>
        <position position="539"/>
    </location>
</feature>
<dbReference type="EMBL" id="UINC01021198">
    <property type="protein sequence ID" value="SVA88238.1"/>
    <property type="molecule type" value="Genomic_DNA"/>
</dbReference>
<organism evidence="1">
    <name type="scientific">marine metagenome</name>
    <dbReference type="NCBI Taxonomy" id="408172"/>
    <lineage>
        <taxon>unclassified sequences</taxon>
        <taxon>metagenomes</taxon>
        <taxon>ecological metagenomes</taxon>
    </lineage>
</organism>
<gene>
    <name evidence="1" type="ORF">METZ01_LOCUS141092</name>
</gene>
<reference evidence="1" key="1">
    <citation type="submission" date="2018-05" db="EMBL/GenBank/DDBJ databases">
        <authorList>
            <person name="Lanie J.A."/>
            <person name="Ng W.-L."/>
            <person name="Kazmierczak K.M."/>
            <person name="Andrzejewski T.M."/>
            <person name="Davidsen T.M."/>
            <person name="Wayne K.J."/>
            <person name="Tettelin H."/>
            <person name="Glass J.I."/>
            <person name="Rusch D."/>
            <person name="Podicherti R."/>
            <person name="Tsui H.-C.T."/>
            <person name="Winkler M.E."/>
        </authorList>
    </citation>
    <scope>NUCLEOTIDE SEQUENCE</scope>
</reference>